<dbReference type="SUPFAM" id="SSF46565">
    <property type="entry name" value="Chaperone J-domain"/>
    <property type="match status" value="1"/>
</dbReference>
<dbReference type="HOGENOM" id="CLU_288556_0_0_1"/>
<dbReference type="InterPro" id="IPR052243">
    <property type="entry name" value="Mito_inner_membrane_organizer"/>
</dbReference>
<reference evidence="5" key="1">
    <citation type="journal article" date="2014" name="Proc. Natl. Acad. Sci. U.S.A.">
        <title>Extensive sampling of basidiomycete genomes demonstrates inadequacy of the white-rot/brown-rot paradigm for wood decay fungi.</title>
        <authorList>
            <person name="Riley R."/>
            <person name="Salamov A.A."/>
            <person name="Brown D.W."/>
            <person name="Nagy L.G."/>
            <person name="Floudas D."/>
            <person name="Held B.W."/>
            <person name="Levasseur A."/>
            <person name="Lombard V."/>
            <person name="Morin E."/>
            <person name="Otillar R."/>
            <person name="Lindquist E.A."/>
            <person name="Sun H."/>
            <person name="LaButti K.M."/>
            <person name="Schmutz J."/>
            <person name="Jabbour D."/>
            <person name="Luo H."/>
            <person name="Baker S.E."/>
            <person name="Pisabarro A.G."/>
            <person name="Walton J.D."/>
            <person name="Blanchette R.A."/>
            <person name="Henrissat B."/>
            <person name="Martin F."/>
            <person name="Cullen D."/>
            <person name="Hibbett D.S."/>
            <person name="Grigoriev I.V."/>
        </authorList>
    </citation>
    <scope>NUCLEOTIDE SEQUENCE [LARGE SCALE GENOMIC DNA]</scope>
    <source>
        <strain evidence="5">MUCL 33604</strain>
    </source>
</reference>
<dbReference type="Proteomes" id="UP000027265">
    <property type="component" value="Unassembled WGS sequence"/>
</dbReference>
<dbReference type="Pfam" id="PF00226">
    <property type="entry name" value="DnaJ"/>
    <property type="match status" value="1"/>
</dbReference>
<dbReference type="GO" id="GO:0005739">
    <property type="term" value="C:mitochondrion"/>
    <property type="evidence" value="ECO:0007669"/>
    <property type="project" value="GOC"/>
</dbReference>
<dbReference type="Pfam" id="PF11875">
    <property type="entry name" value="DnaJ-like_C11_C"/>
    <property type="match status" value="1"/>
</dbReference>
<dbReference type="InterPro" id="IPR055225">
    <property type="entry name" value="DNAJC11-like_beta-barrel"/>
</dbReference>
<dbReference type="Pfam" id="PF22774">
    <property type="entry name" value="DNAJC11_beta-barrel"/>
    <property type="match status" value="1"/>
</dbReference>
<evidence type="ECO:0000259" key="3">
    <source>
        <dbReference type="PROSITE" id="PS50076"/>
    </source>
</evidence>
<proteinExistence type="predicted"/>
<dbReference type="PANTHER" id="PTHR44157:SF1">
    <property type="entry name" value="DNAJ HOMOLOG SUBFAMILY C MEMBER 11"/>
    <property type="match status" value="1"/>
</dbReference>
<dbReference type="OrthoDB" id="10250354at2759"/>
<feature type="domain" description="J" evidence="3">
    <location>
        <begin position="483"/>
        <end position="551"/>
    </location>
</feature>
<evidence type="ECO:0000313" key="4">
    <source>
        <dbReference type="EMBL" id="KDQ60178.1"/>
    </source>
</evidence>
<dbReference type="InterPro" id="IPR024586">
    <property type="entry name" value="DnaJ-like_C11_C"/>
</dbReference>
<feature type="compositionally biased region" description="Low complexity" evidence="2">
    <location>
        <begin position="418"/>
        <end position="427"/>
    </location>
</feature>
<dbReference type="AlphaFoldDB" id="A0A067PZD0"/>
<gene>
    <name evidence="4" type="ORF">JAAARDRAFT_205188</name>
</gene>
<dbReference type="Gene3D" id="1.10.287.110">
    <property type="entry name" value="DnaJ domain"/>
    <property type="match status" value="1"/>
</dbReference>
<dbReference type="GO" id="GO:0042407">
    <property type="term" value="P:cristae formation"/>
    <property type="evidence" value="ECO:0007669"/>
    <property type="project" value="TreeGrafter"/>
</dbReference>
<dbReference type="STRING" id="933084.A0A067PZD0"/>
<dbReference type="PANTHER" id="PTHR44157">
    <property type="entry name" value="DNAJ HOMOLOG SUBFAMILY C MEMBER 11"/>
    <property type="match status" value="1"/>
</dbReference>
<dbReference type="FunCoup" id="A0A067PZD0">
    <property type="interactions" value="289"/>
</dbReference>
<dbReference type="EMBL" id="KL197714">
    <property type="protein sequence ID" value="KDQ60178.1"/>
    <property type="molecule type" value="Genomic_DNA"/>
</dbReference>
<protein>
    <recommendedName>
        <fullName evidence="3">J domain-containing protein</fullName>
    </recommendedName>
</protein>
<dbReference type="InterPro" id="IPR036869">
    <property type="entry name" value="J_dom_sf"/>
</dbReference>
<dbReference type="InParanoid" id="A0A067PZD0"/>
<organism evidence="4 5">
    <name type="scientific">Jaapia argillacea MUCL 33604</name>
    <dbReference type="NCBI Taxonomy" id="933084"/>
    <lineage>
        <taxon>Eukaryota</taxon>
        <taxon>Fungi</taxon>
        <taxon>Dikarya</taxon>
        <taxon>Basidiomycota</taxon>
        <taxon>Agaricomycotina</taxon>
        <taxon>Agaricomycetes</taxon>
        <taxon>Agaricomycetidae</taxon>
        <taxon>Jaapiales</taxon>
        <taxon>Jaapiaceae</taxon>
        <taxon>Jaapia</taxon>
    </lineage>
</organism>
<evidence type="ECO:0000256" key="2">
    <source>
        <dbReference type="SAM" id="MobiDB-lite"/>
    </source>
</evidence>
<feature type="region of interest" description="Disordered" evidence="2">
    <location>
        <begin position="413"/>
        <end position="480"/>
    </location>
</feature>
<feature type="compositionally biased region" description="Polar residues" evidence="2">
    <location>
        <begin position="456"/>
        <end position="470"/>
    </location>
</feature>
<keyword evidence="1" id="KW-0143">Chaperone</keyword>
<dbReference type="InterPro" id="IPR001623">
    <property type="entry name" value="DnaJ_domain"/>
</dbReference>
<evidence type="ECO:0000313" key="5">
    <source>
        <dbReference type="Proteomes" id="UP000027265"/>
    </source>
</evidence>
<accession>A0A067PZD0</accession>
<sequence length="1065" mass="119612">MVDSSPYTHPPVDPDLFSFVTSTDSTMSDMGGPGRTLDRLISVAGTWVELRIGAVAQRFGFGPRPILLRLLDQLRGGFCSSCVELVSDKLDDITRDAGASVSLLIYRVADELLSWSVCKTCRGDGWREAVISYGPVVENCRALVEYLRQDDLHPSARALATECVTTLICLNSKFRTLFLDLGCLDTLESLSAYYKGWPDRERRITTFLTSAIVTLNMLRGGHLLMAIKYMEVVTTEDFRNEDFSRCLLIMVDATRDMHLRVLGAAHLSHIFGVEDRPYRKRLIDIVHKALTAEPVAQWWSLYIQDTVHRVVWKRLLGEVYWLCLDNEFGLHMIDPNWVQVRLGATANIQRLSLALPLFGKSPAQIMSRDVSTYGQRLAALGASSTEPLEYRFAKELSEIFDFIIQARLPESTRRSTSRTRASSVSSRSHQRRLRFASMASLPEGDETPPKHMKRNYGSQSPSRASSSTLGPTGDEPPPYQVFAEPFVLNLPTTASDNEIRERYRALSVVFHPDKQRDDQTRETAAKTFLDIQKAYEVLSEPFSREVYDALGEEGLSVPWPEEWRSHSRETLRNELRNQWSEIQQKKLEATVNARSRMTCGIDATSLFANRHRTGYGLPEGLADKMNGVRVSNLGLRHTFQRRINDKTRVTLGGHMSRQRASEGKRETGGGNFFGTIRHQYSPRLDFEATTVLIRERLLSLKGSYRSNHGTIQVQTPVTRHYFRTGIPPITVSLSRQLFPKSALEGVISLSSGPQPHFAINIVSPKPFDLTSSRTFDDDDSDAHSHTRLFYSPLAKGMTYWSYGATVAGLATGLRGEWGVTFAELAVQLKMGLELGFGGLSCLLTGTWSGEEDSEVSTSVGLGQNGVFFRLDLAYLGQRLSVPVTLSTDYDGRLALWTAVLPSTAFVLGYQFILKPMTRKKRIDSLRQVRKRLHEETSDLRRQYEDTVRSRCFGHFSLDAIFSLSLTGEVGTGLVILEATYSPTEQNEETADLNVDVTIPIQALIHGSQLYIPGHRAKSSIQGFYDPAPFFPKVLRIRYQFCGRSHYAEIPDQVSVVLPLEAHLVE</sequence>
<evidence type="ECO:0000256" key="1">
    <source>
        <dbReference type="ARBA" id="ARBA00023186"/>
    </source>
</evidence>
<keyword evidence="5" id="KW-1185">Reference proteome</keyword>
<name>A0A067PZD0_9AGAM</name>
<dbReference type="CDD" id="cd06257">
    <property type="entry name" value="DnaJ"/>
    <property type="match status" value="1"/>
</dbReference>
<dbReference type="PRINTS" id="PR00625">
    <property type="entry name" value="JDOMAIN"/>
</dbReference>
<dbReference type="SMART" id="SM00271">
    <property type="entry name" value="DnaJ"/>
    <property type="match status" value="1"/>
</dbReference>
<dbReference type="PROSITE" id="PS50076">
    <property type="entry name" value="DNAJ_2"/>
    <property type="match status" value="1"/>
</dbReference>